<protein>
    <submittedName>
        <fullName evidence="1">Uncharacterized protein</fullName>
    </submittedName>
</protein>
<evidence type="ECO:0000313" key="2">
    <source>
        <dbReference type="Proteomes" id="UP001055811"/>
    </source>
</evidence>
<evidence type="ECO:0000313" key="1">
    <source>
        <dbReference type="EMBL" id="KAI3699963.1"/>
    </source>
</evidence>
<reference evidence="1 2" key="2">
    <citation type="journal article" date="2022" name="Mol. Ecol. Resour.">
        <title>The genomes of chicory, endive, great burdock and yacon provide insights into Asteraceae paleo-polyploidization history and plant inulin production.</title>
        <authorList>
            <person name="Fan W."/>
            <person name="Wang S."/>
            <person name="Wang H."/>
            <person name="Wang A."/>
            <person name="Jiang F."/>
            <person name="Liu H."/>
            <person name="Zhao H."/>
            <person name="Xu D."/>
            <person name="Zhang Y."/>
        </authorList>
    </citation>
    <scope>NUCLEOTIDE SEQUENCE [LARGE SCALE GENOMIC DNA]</scope>
    <source>
        <strain evidence="2">cv. Punajuju</strain>
        <tissue evidence="1">Leaves</tissue>
    </source>
</reference>
<proteinExistence type="predicted"/>
<reference evidence="2" key="1">
    <citation type="journal article" date="2022" name="Mol. Ecol. Resour.">
        <title>The genomes of chicory, endive, great burdock and yacon provide insights into Asteraceae palaeo-polyploidization history and plant inulin production.</title>
        <authorList>
            <person name="Fan W."/>
            <person name="Wang S."/>
            <person name="Wang H."/>
            <person name="Wang A."/>
            <person name="Jiang F."/>
            <person name="Liu H."/>
            <person name="Zhao H."/>
            <person name="Xu D."/>
            <person name="Zhang Y."/>
        </authorList>
    </citation>
    <scope>NUCLEOTIDE SEQUENCE [LARGE SCALE GENOMIC DNA]</scope>
    <source>
        <strain evidence="2">cv. Punajuju</strain>
    </source>
</reference>
<dbReference type="EMBL" id="CM042016">
    <property type="protein sequence ID" value="KAI3699963.1"/>
    <property type="molecule type" value="Genomic_DNA"/>
</dbReference>
<dbReference type="Proteomes" id="UP001055811">
    <property type="component" value="Linkage Group LG08"/>
</dbReference>
<accession>A0ACB8ZRX3</accession>
<gene>
    <name evidence="1" type="ORF">L2E82_44573</name>
</gene>
<name>A0ACB8ZRX3_CICIN</name>
<keyword evidence="2" id="KW-1185">Reference proteome</keyword>
<comment type="caution">
    <text evidence="1">The sequence shown here is derived from an EMBL/GenBank/DDBJ whole genome shotgun (WGS) entry which is preliminary data.</text>
</comment>
<organism evidence="1 2">
    <name type="scientific">Cichorium intybus</name>
    <name type="common">Chicory</name>
    <dbReference type="NCBI Taxonomy" id="13427"/>
    <lineage>
        <taxon>Eukaryota</taxon>
        <taxon>Viridiplantae</taxon>
        <taxon>Streptophyta</taxon>
        <taxon>Embryophyta</taxon>
        <taxon>Tracheophyta</taxon>
        <taxon>Spermatophyta</taxon>
        <taxon>Magnoliopsida</taxon>
        <taxon>eudicotyledons</taxon>
        <taxon>Gunneridae</taxon>
        <taxon>Pentapetalae</taxon>
        <taxon>asterids</taxon>
        <taxon>campanulids</taxon>
        <taxon>Asterales</taxon>
        <taxon>Asteraceae</taxon>
        <taxon>Cichorioideae</taxon>
        <taxon>Cichorieae</taxon>
        <taxon>Cichoriinae</taxon>
        <taxon>Cichorium</taxon>
    </lineage>
</organism>
<sequence length="115" mass="12301">MFCNPICPAAADADGPDSNCGANYSLGAFAAITKTRIDLLFSSSPSFVDLHSSVAVRRSAHLLLSFISSPTIARFLLLPVHRSHVPDIEADANFEDASKALILTHKEVMADAVPY</sequence>